<reference evidence="1" key="1">
    <citation type="journal article" date="2021" name="Proc. Natl. Acad. Sci. U.S.A.">
        <title>A Catalog of Tens of Thousands of Viruses from Human Metagenomes Reveals Hidden Associations with Chronic Diseases.</title>
        <authorList>
            <person name="Tisza M.J."/>
            <person name="Buck C.B."/>
        </authorList>
    </citation>
    <scope>NUCLEOTIDE SEQUENCE</scope>
    <source>
        <strain evidence="1">CtybZ1</strain>
    </source>
</reference>
<sequence>MYLRSNDDFTEVQFSIKINISIFRTSIAIKFFCNT</sequence>
<evidence type="ECO:0000313" key="1">
    <source>
        <dbReference type="EMBL" id="DAD97947.1"/>
    </source>
</evidence>
<accession>A0A8S5NV83</accession>
<proteinExistence type="predicted"/>
<protein>
    <submittedName>
        <fullName evidence="1">Uncharacterized protein</fullName>
    </submittedName>
</protein>
<name>A0A8S5NV83_9CAUD</name>
<dbReference type="EMBL" id="BK015250">
    <property type="protein sequence ID" value="DAD97947.1"/>
    <property type="molecule type" value="Genomic_DNA"/>
</dbReference>
<organism evidence="1">
    <name type="scientific">Siphoviridae sp. ctybZ1</name>
    <dbReference type="NCBI Taxonomy" id="2825746"/>
    <lineage>
        <taxon>Viruses</taxon>
        <taxon>Duplodnaviria</taxon>
        <taxon>Heunggongvirae</taxon>
        <taxon>Uroviricota</taxon>
        <taxon>Caudoviricetes</taxon>
    </lineage>
</organism>